<evidence type="ECO:0000313" key="2">
    <source>
        <dbReference type="EMBL" id="RCH94902.1"/>
    </source>
</evidence>
<protein>
    <submittedName>
        <fullName evidence="2">Uncharacterized protein</fullName>
    </submittedName>
</protein>
<dbReference type="OrthoDB" id="376826at2759"/>
<accession>A0A367JY32</accession>
<organism evidence="2 3">
    <name type="scientific">Rhizopus stolonifer</name>
    <name type="common">Rhizopus nigricans</name>
    <dbReference type="NCBI Taxonomy" id="4846"/>
    <lineage>
        <taxon>Eukaryota</taxon>
        <taxon>Fungi</taxon>
        <taxon>Fungi incertae sedis</taxon>
        <taxon>Mucoromycota</taxon>
        <taxon>Mucoromycotina</taxon>
        <taxon>Mucoromycetes</taxon>
        <taxon>Mucorales</taxon>
        <taxon>Mucorineae</taxon>
        <taxon>Rhizopodaceae</taxon>
        <taxon>Rhizopus</taxon>
    </lineage>
</organism>
<comment type="caution">
    <text evidence="2">The sequence shown here is derived from an EMBL/GenBank/DDBJ whole genome shotgun (WGS) entry which is preliminary data.</text>
</comment>
<dbReference type="Proteomes" id="UP000253551">
    <property type="component" value="Unassembled WGS sequence"/>
</dbReference>
<keyword evidence="3" id="KW-1185">Reference proteome</keyword>
<evidence type="ECO:0000256" key="1">
    <source>
        <dbReference type="SAM" id="MobiDB-lite"/>
    </source>
</evidence>
<name>A0A367JY32_RHIST</name>
<dbReference type="STRING" id="4846.A0A367JY32"/>
<dbReference type="AlphaFoldDB" id="A0A367JY32"/>
<gene>
    <name evidence="2" type="ORF">CU098_010410</name>
</gene>
<reference evidence="2 3" key="1">
    <citation type="journal article" date="2018" name="G3 (Bethesda)">
        <title>Phylogenetic and Phylogenomic Definition of Rhizopus Species.</title>
        <authorList>
            <person name="Gryganskyi A.P."/>
            <person name="Golan J."/>
            <person name="Dolatabadi S."/>
            <person name="Mondo S."/>
            <person name="Robb S."/>
            <person name="Idnurm A."/>
            <person name="Muszewska A."/>
            <person name="Steczkiewicz K."/>
            <person name="Masonjones S."/>
            <person name="Liao H.L."/>
            <person name="Gajdeczka M.T."/>
            <person name="Anike F."/>
            <person name="Vuek A."/>
            <person name="Anishchenko I.M."/>
            <person name="Voigt K."/>
            <person name="de Hoog G.S."/>
            <person name="Smith M.E."/>
            <person name="Heitman J."/>
            <person name="Vilgalys R."/>
            <person name="Stajich J.E."/>
        </authorList>
    </citation>
    <scope>NUCLEOTIDE SEQUENCE [LARGE SCALE GENOMIC DNA]</scope>
    <source>
        <strain evidence="2 3">LSU 92-RS-03</strain>
    </source>
</reference>
<sequence length="409" mass="46091">MTKIHRKSQNYQEGDKAPVVTQEEKEQGIIEQPTNQHTRFISRVSSIPVVQDSLSTVQAIANKSTLGRFALSTASSTLTTVSKYTHSQPEYVQSYYESYIQPHIEKADAFGCRSLDLIETKFPVVTQSTEYIVKSVTVPSYHMVDDVKVKLDSKLKQPANQVAKEANKRFGTVVDNVEAVLNRYLPPTTTDKQENQMTEEANQALRAYSLLNEVTFRLSQRVQEQVKTTAAQISRSPSDLARVAETSALVQRTMLNIQSLQESLSLYTQQNLPPAVTERIQVLHDSTQERLQGLTQQVSSQIQQVIGFLKVQSNETPEWLKSRMSSLVEIANKQSEMVRKEYAREDISSMDKAKNVAHGFQSQVAPVLQVIQCQLNHYTDLARERASHDLKAPFEYLGLTHAPKLAHAQ</sequence>
<proteinExistence type="predicted"/>
<dbReference type="EMBL" id="PJQM01002500">
    <property type="protein sequence ID" value="RCH94902.1"/>
    <property type="molecule type" value="Genomic_DNA"/>
</dbReference>
<evidence type="ECO:0000313" key="3">
    <source>
        <dbReference type="Proteomes" id="UP000253551"/>
    </source>
</evidence>
<feature type="region of interest" description="Disordered" evidence="1">
    <location>
        <begin position="1"/>
        <end position="28"/>
    </location>
</feature>